<keyword evidence="5 13" id="KW-0430">Lectin</keyword>
<keyword evidence="12 13" id="KW-0464">Manganese</keyword>
<evidence type="ECO:0000256" key="5">
    <source>
        <dbReference type="ARBA" id="ARBA00022734"/>
    </source>
</evidence>
<comment type="caution">
    <text evidence="15">The sequence shown here is derived from an EMBL/GenBank/DDBJ whole genome shotgun (WGS) entry which is preliminary data.</text>
</comment>
<keyword evidence="13" id="KW-0328">Glycosyltransferase</keyword>
<dbReference type="SMART" id="SM00458">
    <property type="entry name" value="RICIN"/>
    <property type="match status" value="1"/>
</dbReference>
<evidence type="ECO:0000256" key="11">
    <source>
        <dbReference type="ARBA" id="ARBA00023180"/>
    </source>
</evidence>
<dbReference type="PANTHER" id="PTHR11675:SF63">
    <property type="entry name" value="POLYPEPTIDE N-ACETYLGALACTOSAMINYLTRANSFERASE"/>
    <property type="match status" value="1"/>
</dbReference>
<dbReference type="FunFam" id="3.90.550.10:FF:000053">
    <property type="entry name" value="Polypeptide N-acetylgalactosaminyltransferase"/>
    <property type="match status" value="1"/>
</dbReference>
<keyword evidence="11" id="KW-0325">Glycoprotein</keyword>
<keyword evidence="7" id="KW-1133">Transmembrane helix</keyword>
<keyword evidence="8 13" id="KW-0333">Golgi apparatus</keyword>
<dbReference type="STRING" id="400727.A0A2T7PCJ1"/>
<comment type="subcellular location">
    <subcellularLocation>
        <location evidence="2 13">Golgi apparatus membrane</location>
        <topology evidence="2 13">Single-pass type II membrane protein</topology>
    </subcellularLocation>
</comment>
<comment type="pathway">
    <text evidence="13">Protein modification; protein glycosylation.</text>
</comment>
<dbReference type="GO" id="GO:0000139">
    <property type="term" value="C:Golgi membrane"/>
    <property type="evidence" value="ECO:0007669"/>
    <property type="project" value="UniProtKB-SubCell"/>
</dbReference>
<evidence type="ECO:0000256" key="6">
    <source>
        <dbReference type="ARBA" id="ARBA00022968"/>
    </source>
</evidence>
<evidence type="ECO:0000256" key="10">
    <source>
        <dbReference type="ARBA" id="ARBA00023157"/>
    </source>
</evidence>
<dbReference type="GO" id="GO:0005112">
    <property type="term" value="F:Notch binding"/>
    <property type="evidence" value="ECO:0007669"/>
    <property type="project" value="TreeGrafter"/>
</dbReference>
<organism evidence="15 16">
    <name type="scientific">Pomacea canaliculata</name>
    <name type="common">Golden apple snail</name>
    <dbReference type="NCBI Taxonomy" id="400727"/>
    <lineage>
        <taxon>Eukaryota</taxon>
        <taxon>Metazoa</taxon>
        <taxon>Spiralia</taxon>
        <taxon>Lophotrochozoa</taxon>
        <taxon>Mollusca</taxon>
        <taxon>Gastropoda</taxon>
        <taxon>Caenogastropoda</taxon>
        <taxon>Architaenioglossa</taxon>
        <taxon>Ampullarioidea</taxon>
        <taxon>Ampullariidae</taxon>
        <taxon>Pomacea</taxon>
    </lineage>
</organism>
<dbReference type="PROSITE" id="PS50231">
    <property type="entry name" value="RICIN_B_LECTIN"/>
    <property type="match status" value="1"/>
</dbReference>
<evidence type="ECO:0000256" key="7">
    <source>
        <dbReference type="ARBA" id="ARBA00022989"/>
    </source>
</evidence>
<dbReference type="CDD" id="cd23440">
    <property type="entry name" value="beta-trefoil_Ricin_GALNT11"/>
    <property type="match status" value="1"/>
</dbReference>
<dbReference type="InterPro" id="IPR001173">
    <property type="entry name" value="Glyco_trans_2-like"/>
</dbReference>
<keyword evidence="9" id="KW-0472">Membrane</keyword>
<evidence type="ECO:0000259" key="14">
    <source>
        <dbReference type="SMART" id="SM00458"/>
    </source>
</evidence>
<evidence type="ECO:0000256" key="1">
    <source>
        <dbReference type="ARBA" id="ARBA00001936"/>
    </source>
</evidence>
<dbReference type="Proteomes" id="UP000245119">
    <property type="component" value="Linkage Group LG5"/>
</dbReference>
<evidence type="ECO:0000313" key="15">
    <source>
        <dbReference type="EMBL" id="PVD31135.1"/>
    </source>
</evidence>
<gene>
    <name evidence="15" type="ORF">C0Q70_10413</name>
</gene>
<comment type="similarity">
    <text evidence="3 13">Belongs to the glycosyltransferase 2 family. GalNAc-T subfamily.</text>
</comment>
<protein>
    <recommendedName>
        <fullName evidence="13">Polypeptide N-acetylgalactosaminyltransferase</fullName>
        <ecNumber evidence="13">2.4.1.-</ecNumber>
    </recommendedName>
    <alternativeName>
        <fullName evidence="13">Protein-UDP acetylgalactosaminyltransferase</fullName>
    </alternativeName>
</protein>
<feature type="domain" description="Ricin B lectin" evidence="14">
    <location>
        <begin position="377"/>
        <end position="503"/>
    </location>
</feature>
<keyword evidence="10 13" id="KW-1015">Disulfide bond</keyword>
<evidence type="ECO:0000313" key="16">
    <source>
        <dbReference type="Proteomes" id="UP000245119"/>
    </source>
</evidence>
<reference evidence="15 16" key="1">
    <citation type="submission" date="2018-04" db="EMBL/GenBank/DDBJ databases">
        <title>The genome of golden apple snail Pomacea canaliculata provides insight into stress tolerance and invasive adaptation.</title>
        <authorList>
            <person name="Liu C."/>
            <person name="Liu B."/>
            <person name="Ren Y."/>
            <person name="Zhang Y."/>
            <person name="Wang H."/>
            <person name="Li S."/>
            <person name="Jiang F."/>
            <person name="Yin L."/>
            <person name="Zhang G."/>
            <person name="Qian W."/>
            <person name="Fan W."/>
        </authorList>
    </citation>
    <scope>NUCLEOTIDE SEQUENCE [LARGE SCALE GENOMIC DNA]</scope>
    <source>
        <strain evidence="15">SZHN2017</strain>
        <tissue evidence="15">Muscle</tissue>
    </source>
</reference>
<dbReference type="EMBL" id="PZQS01000005">
    <property type="protein sequence ID" value="PVD31135.1"/>
    <property type="molecule type" value="Genomic_DNA"/>
</dbReference>
<accession>A0A2T7PCJ1</accession>
<keyword evidence="13" id="KW-0808">Transferase</keyword>
<dbReference type="Pfam" id="PF00652">
    <property type="entry name" value="Ricin_B_lectin"/>
    <property type="match status" value="1"/>
</dbReference>
<dbReference type="InterPro" id="IPR000772">
    <property type="entry name" value="Ricin_B_lectin"/>
</dbReference>
<name>A0A2T7PCJ1_POMCA</name>
<dbReference type="GO" id="GO:0004653">
    <property type="term" value="F:polypeptide N-acetylgalactosaminyltransferase activity"/>
    <property type="evidence" value="ECO:0007669"/>
    <property type="project" value="TreeGrafter"/>
</dbReference>
<evidence type="ECO:0000256" key="2">
    <source>
        <dbReference type="ARBA" id="ARBA00004323"/>
    </source>
</evidence>
<dbReference type="GO" id="GO:0006493">
    <property type="term" value="P:protein O-linked glycosylation"/>
    <property type="evidence" value="ECO:0007669"/>
    <property type="project" value="TreeGrafter"/>
</dbReference>
<evidence type="ECO:0000256" key="13">
    <source>
        <dbReference type="RuleBase" id="RU361242"/>
    </source>
</evidence>
<dbReference type="GO" id="GO:0008593">
    <property type="term" value="P:regulation of Notch signaling pathway"/>
    <property type="evidence" value="ECO:0007669"/>
    <property type="project" value="TreeGrafter"/>
</dbReference>
<dbReference type="Gene3D" id="2.80.10.50">
    <property type="match status" value="1"/>
</dbReference>
<evidence type="ECO:0000256" key="4">
    <source>
        <dbReference type="ARBA" id="ARBA00022692"/>
    </source>
</evidence>
<keyword evidence="4" id="KW-0812">Transmembrane</keyword>
<dbReference type="EC" id="2.4.1.-" evidence="13"/>
<dbReference type="Gene3D" id="3.90.550.10">
    <property type="entry name" value="Spore Coat Polysaccharide Biosynthesis Protein SpsA, Chain A"/>
    <property type="match status" value="1"/>
</dbReference>
<evidence type="ECO:0000256" key="12">
    <source>
        <dbReference type="ARBA" id="ARBA00023211"/>
    </source>
</evidence>
<dbReference type="InterPro" id="IPR045885">
    <property type="entry name" value="GalNAc-T"/>
</dbReference>
<proteinExistence type="inferred from homology"/>
<dbReference type="AlphaFoldDB" id="A0A2T7PCJ1"/>
<sequence length="505" mass="57939">MGLKPRFRFRGFHLHSFNQYLSDKLSCVRPIQDTRHSTCQRKSYGENLPKASIVICYHNEAFSVLLRTVYSVLNRSPLHLIHEIILIDDFSNLHDLHQNLTVHLEKYLPKVILKRTSERLGLIRARVFGAHLATGEVLIFLDSHCEVNQMWIEPLLARIRESRKNVAVPIMDIINADSFLYEPSSIVKGGFNWGMHYRWDSLPKSYYLHPGAEYYPIESPTMAGGLFAMDRAYFHELGEYDTGMDIWGGENLELSFRIWMCGGRLEIIPCSRVGHIFRSRRPYGGDGFLKNSLRVAHVWMDGYIKYFFQTCPSAVNMDYGNITERQALRKKLNCKSFKWYLDNIYPEQTLPAAVDSNAVIRKKEKEVEIIDVKTRRKGLLKHMGSGLCVQSERSIYDKRSLLTLAVCEPSEDKNQIWYETSNQDLRLANTLCLDVNTTVGPFARLMHCSGSGSQIWTWSTKDNVQMLHNPSSGQCLVAVGTEPGSQLQTTTCSSHRLQHFVLVSF</sequence>
<dbReference type="SUPFAM" id="SSF50370">
    <property type="entry name" value="Ricin B-like lectins"/>
    <property type="match status" value="1"/>
</dbReference>
<keyword evidence="6" id="KW-0735">Signal-anchor</keyword>
<dbReference type="SUPFAM" id="SSF53448">
    <property type="entry name" value="Nucleotide-diphospho-sugar transferases"/>
    <property type="match status" value="1"/>
</dbReference>
<dbReference type="Pfam" id="PF00535">
    <property type="entry name" value="Glycos_transf_2"/>
    <property type="match status" value="1"/>
</dbReference>
<comment type="cofactor">
    <cofactor evidence="1 13">
        <name>Mn(2+)</name>
        <dbReference type="ChEBI" id="CHEBI:29035"/>
    </cofactor>
</comment>
<dbReference type="PANTHER" id="PTHR11675">
    <property type="entry name" value="N-ACETYLGALACTOSAMINYLTRANSFERASE"/>
    <property type="match status" value="1"/>
</dbReference>
<evidence type="ECO:0000256" key="8">
    <source>
        <dbReference type="ARBA" id="ARBA00023034"/>
    </source>
</evidence>
<dbReference type="GO" id="GO:0030246">
    <property type="term" value="F:carbohydrate binding"/>
    <property type="evidence" value="ECO:0007669"/>
    <property type="project" value="UniProtKB-KW"/>
</dbReference>
<dbReference type="CDD" id="cd02510">
    <property type="entry name" value="pp-GalNAc-T"/>
    <property type="match status" value="1"/>
</dbReference>
<evidence type="ECO:0000256" key="9">
    <source>
        <dbReference type="ARBA" id="ARBA00023136"/>
    </source>
</evidence>
<keyword evidence="16" id="KW-1185">Reference proteome</keyword>
<dbReference type="InterPro" id="IPR035992">
    <property type="entry name" value="Ricin_B-like_lectins"/>
</dbReference>
<dbReference type="InterPro" id="IPR029044">
    <property type="entry name" value="Nucleotide-diphossugar_trans"/>
</dbReference>
<dbReference type="UniPathway" id="UPA00378"/>
<evidence type="ECO:0000256" key="3">
    <source>
        <dbReference type="ARBA" id="ARBA00005680"/>
    </source>
</evidence>
<dbReference type="OrthoDB" id="5988548at2759"/>